<dbReference type="InterPro" id="IPR036640">
    <property type="entry name" value="ABC1_TM_sf"/>
</dbReference>
<evidence type="ECO:0000256" key="1">
    <source>
        <dbReference type="ARBA" id="ARBA00004651"/>
    </source>
</evidence>
<keyword evidence="3 5" id="KW-1133">Transmembrane helix</keyword>
<dbReference type="InterPro" id="IPR011527">
    <property type="entry name" value="ABC1_TM_dom"/>
</dbReference>
<dbReference type="GO" id="GO:0005524">
    <property type="term" value="F:ATP binding"/>
    <property type="evidence" value="ECO:0007669"/>
    <property type="project" value="InterPro"/>
</dbReference>
<organism evidence="8 9">
    <name type="scientific">Hoyosella subflava (strain DSM 45089 / JCM 17490 / NBRC 109087 / DQS3-9A1)</name>
    <name type="common">Amycolicicoccus subflavus</name>
    <dbReference type="NCBI Taxonomy" id="443218"/>
    <lineage>
        <taxon>Bacteria</taxon>
        <taxon>Bacillati</taxon>
        <taxon>Actinomycetota</taxon>
        <taxon>Actinomycetes</taxon>
        <taxon>Mycobacteriales</taxon>
        <taxon>Hoyosellaceae</taxon>
        <taxon>Hoyosella</taxon>
    </lineage>
</organism>
<reference evidence="8 9" key="1">
    <citation type="journal article" date="2011" name="J. Bacteriol.">
        <title>Complete genome sequence of Amycolicicoccus subflavus DQS3-9A1T, an actinomycete isolated from crude oil-polluted soil.</title>
        <authorList>
            <person name="Cai M."/>
            <person name="Chen W.M."/>
            <person name="Nie Y."/>
            <person name="Chi C.Q."/>
            <person name="Wang Y.N."/>
            <person name="Tang Y.Q."/>
            <person name="Li G.Y."/>
            <person name="Wu X.L."/>
        </authorList>
    </citation>
    <scope>NUCLEOTIDE SEQUENCE [LARGE SCALE GENOMIC DNA]</scope>
    <source>
        <strain evidence="9">DSM 45089 / DQS3-9A1</strain>
    </source>
</reference>
<feature type="transmembrane region" description="Helical" evidence="5">
    <location>
        <begin position="63"/>
        <end position="84"/>
    </location>
</feature>
<evidence type="ECO:0000256" key="3">
    <source>
        <dbReference type="ARBA" id="ARBA00022989"/>
    </source>
</evidence>
<protein>
    <submittedName>
        <fullName evidence="8">Bifunctional ABC transporter</fullName>
    </submittedName>
</protein>
<evidence type="ECO:0000256" key="2">
    <source>
        <dbReference type="ARBA" id="ARBA00022692"/>
    </source>
</evidence>
<dbReference type="STRING" id="443218.AS9A_2102"/>
<keyword evidence="2 5" id="KW-0812">Transmembrane</keyword>
<dbReference type="PANTHER" id="PTHR43394">
    <property type="entry name" value="ATP-DEPENDENT PERMEASE MDL1, MITOCHONDRIAL"/>
    <property type="match status" value="1"/>
</dbReference>
<dbReference type="InterPro" id="IPR017871">
    <property type="entry name" value="ABC_transporter-like_CS"/>
</dbReference>
<feature type="domain" description="ABC transporter" evidence="6">
    <location>
        <begin position="333"/>
        <end position="575"/>
    </location>
</feature>
<dbReference type="Gene3D" id="3.40.50.300">
    <property type="entry name" value="P-loop containing nucleotide triphosphate hydrolases"/>
    <property type="match status" value="1"/>
</dbReference>
<dbReference type="GO" id="GO:0016887">
    <property type="term" value="F:ATP hydrolysis activity"/>
    <property type="evidence" value="ECO:0007669"/>
    <property type="project" value="InterPro"/>
</dbReference>
<dbReference type="Pfam" id="PF00005">
    <property type="entry name" value="ABC_tran"/>
    <property type="match status" value="1"/>
</dbReference>
<sequence>MTSDPAAPQTGTAILRRTLRRHRSRLSGATALLSTHQAAETAVPIAIGLIVDYAIAVGDLPRLAFSLAGLGALFVVLSFAWRYGAQLLNVAYQRESHALRVEAARHILNPRGVSSSMATGEYITVSTSDADNEASILDAIPRGIAATVAIVFTAAVLVTIHVPLGLAVVIGTPVILAVLHAATPHLVRRTHAQQETVARTSAMATDLLSGLRPLRGVGGEAAASQRYRSASRRALEARISSATAQGAYTGASMTASSLLAVAVAAAAGWLALSGSLTVGQLIIVAGLAQFLLEPLSTLASVPGLIARARGSADRLALVLSAPPLLPAGERAALTPGALTVGEVKFRSLRSVSLTVAPGEFVVLFAYDPADGEALASVLSGQMAPSEYRGTVWINGVPIATAETNAARAVLLSEPHHTDLFAGSLRDNITLGRHSTNATNDVVLREALHASAADDVAELHRDGLDHIIGERGGTLSGGQRQRLALARALYVRPPILVLHDATTAVDAVTDQEIAQGVKAARSFTGQRLTTLVITTSPAFLSVADRVIVIKDGTVTSEGSHAVLITNDPAYRKAVAR</sequence>
<evidence type="ECO:0000259" key="7">
    <source>
        <dbReference type="PROSITE" id="PS50929"/>
    </source>
</evidence>
<dbReference type="PROSITE" id="PS50893">
    <property type="entry name" value="ABC_TRANSPORTER_2"/>
    <property type="match status" value="1"/>
</dbReference>
<dbReference type="eggNOG" id="COG1132">
    <property type="taxonomic scope" value="Bacteria"/>
</dbReference>
<dbReference type="Gene3D" id="1.20.1560.10">
    <property type="entry name" value="ABC transporter type 1, transmembrane domain"/>
    <property type="match status" value="1"/>
</dbReference>
<dbReference type="InterPro" id="IPR039421">
    <property type="entry name" value="Type_1_exporter"/>
</dbReference>
<dbReference type="PROSITE" id="PS00211">
    <property type="entry name" value="ABC_TRANSPORTER_1"/>
    <property type="match status" value="1"/>
</dbReference>
<keyword evidence="9" id="KW-1185">Reference proteome</keyword>
<evidence type="ECO:0000259" key="6">
    <source>
        <dbReference type="PROSITE" id="PS50893"/>
    </source>
</evidence>
<dbReference type="PANTHER" id="PTHR43394:SF1">
    <property type="entry name" value="ATP-BINDING CASSETTE SUB-FAMILY B MEMBER 10, MITOCHONDRIAL"/>
    <property type="match status" value="1"/>
</dbReference>
<dbReference type="InterPro" id="IPR003439">
    <property type="entry name" value="ABC_transporter-like_ATP-bd"/>
</dbReference>
<feature type="domain" description="ABC transmembrane type-1" evidence="7">
    <location>
        <begin position="28"/>
        <end position="307"/>
    </location>
</feature>
<evidence type="ECO:0000256" key="4">
    <source>
        <dbReference type="ARBA" id="ARBA00023136"/>
    </source>
</evidence>
<keyword evidence="4 5" id="KW-0472">Membrane</keyword>
<dbReference type="GO" id="GO:0005886">
    <property type="term" value="C:plasma membrane"/>
    <property type="evidence" value="ECO:0007669"/>
    <property type="project" value="UniProtKB-SubCell"/>
</dbReference>
<dbReference type="InterPro" id="IPR027417">
    <property type="entry name" value="P-loop_NTPase"/>
</dbReference>
<accession>F6EPS2</accession>
<dbReference type="Pfam" id="PF00664">
    <property type="entry name" value="ABC_membrane"/>
    <property type="match status" value="1"/>
</dbReference>
<evidence type="ECO:0000313" key="9">
    <source>
        <dbReference type="Proteomes" id="UP000009235"/>
    </source>
</evidence>
<dbReference type="HOGENOM" id="CLU_000604_84_3_11"/>
<name>F6EPS2_HOYSD</name>
<dbReference type="GO" id="GO:0015421">
    <property type="term" value="F:ABC-type oligopeptide transporter activity"/>
    <property type="evidence" value="ECO:0007669"/>
    <property type="project" value="TreeGrafter"/>
</dbReference>
<proteinExistence type="predicted"/>
<dbReference type="CDD" id="cd07346">
    <property type="entry name" value="ABC_6TM_exporters"/>
    <property type="match status" value="1"/>
</dbReference>
<dbReference type="KEGG" id="asd:AS9A_2102"/>
<dbReference type="AlphaFoldDB" id="F6EPS2"/>
<evidence type="ECO:0000256" key="5">
    <source>
        <dbReference type="SAM" id="Phobius"/>
    </source>
</evidence>
<comment type="subcellular location">
    <subcellularLocation>
        <location evidence="1">Cell membrane</location>
        <topology evidence="1">Multi-pass membrane protein</topology>
    </subcellularLocation>
</comment>
<dbReference type="PROSITE" id="PS50929">
    <property type="entry name" value="ABC_TM1F"/>
    <property type="match status" value="1"/>
</dbReference>
<feature type="transmembrane region" description="Helical" evidence="5">
    <location>
        <begin position="26"/>
        <end position="51"/>
    </location>
</feature>
<dbReference type="Proteomes" id="UP000009235">
    <property type="component" value="Chromosome"/>
</dbReference>
<evidence type="ECO:0000313" key="8">
    <source>
        <dbReference type="EMBL" id="AEF40551.1"/>
    </source>
</evidence>
<dbReference type="SUPFAM" id="SSF90123">
    <property type="entry name" value="ABC transporter transmembrane region"/>
    <property type="match status" value="1"/>
</dbReference>
<dbReference type="RefSeq" id="WP_013806900.1">
    <property type="nucleotide sequence ID" value="NC_015564.1"/>
</dbReference>
<dbReference type="EMBL" id="CP002786">
    <property type="protein sequence ID" value="AEF40551.1"/>
    <property type="molecule type" value="Genomic_DNA"/>
</dbReference>
<feature type="transmembrane region" description="Helical" evidence="5">
    <location>
        <begin position="143"/>
        <end position="160"/>
    </location>
</feature>
<dbReference type="SUPFAM" id="SSF52540">
    <property type="entry name" value="P-loop containing nucleoside triphosphate hydrolases"/>
    <property type="match status" value="1"/>
</dbReference>
<gene>
    <name evidence="8" type="ordered locus">AS9A_2102</name>
</gene>